<organism evidence="1 2">
    <name type="scientific">Stentor coeruleus</name>
    <dbReference type="NCBI Taxonomy" id="5963"/>
    <lineage>
        <taxon>Eukaryota</taxon>
        <taxon>Sar</taxon>
        <taxon>Alveolata</taxon>
        <taxon>Ciliophora</taxon>
        <taxon>Postciliodesmatophora</taxon>
        <taxon>Heterotrichea</taxon>
        <taxon>Heterotrichida</taxon>
        <taxon>Stentoridae</taxon>
        <taxon>Stentor</taxon>
    </lineage>
</organism>
<gene>
    <name evidence="1" type="ORF">SteCoe_28893</name>
</gene>
<name>A0A1R2B764_9CILI</name>
<dbReference type="EMBL" id="MPUH01000886">
    <property type="protein sequence ID" value="OMJ72618.1"/>
    <property type="molecule type" value="Genomic_DNA"/>
</dbReference>
<protein>
    <submittedName>
        <fullName evidence="1">Uncharacterized protein</fullName>
    </submittedName>
</protein>
<dbReference type="AlphaFoldDB" id="A0A1R2B764"/>
<comment type="caution">
    <text evidence="1">The sequence shown here is derived from an EMBL/GenBank/DDBJ whole genome shotgun (WGS) entry which is preliminary data.</text>
</comment>
<reference evidence="1 2" key="1">
    <citation type="submission" date="2016-11" db="EMBL/GenBank/DDBJ databases">
        <title>The macronuclear genome of Stentor coeruleus: a giant cell with tiny introns.</title>
        <authorList>
            <person name="Slabodnick M."/>
            <person name="Ruby J.G."/>
            <person name="Reiff S.B."/>
            <person name="Swart E.C."/>
            <person name="Gosai S."/>
            <person name="Prabakaran S."/>
            <person name="Witkowska E."/>
            <person name="Larue G.E."/>
            <person name="Fisher S."/>
            <person name="Freeman R.M."/>
            <person name="Gunawardena J."/>
            <person name="Chu W."/>
            <person name="Stover N.A."/>
            <person name="Gregory B.D."/>
            <person name="Nowacki M."/>
            <person name="Derisi J."/>
            <person name="Roy S.W."/>
            <person name="Marshall W.F."/>
            <person name="Sood P."/>
        </authorList>
    </citation>
    <scope>NUCLEOTIDE SEQUENCE [LARGE SCALE GENOMIC DNA]</scope>
    <source>
        <strain evidence="1">WM001</strain>
    </source>
</reference>
<sequence length="208" mass="24200">MNKIEIVIPDDDKEKYIYRSEISIQVDPKYLEYYKKIPDYINSVTIKIKNQKQTLKQKCILIDTKSILPRLTESRLSFCNSNGKRRNRSISQKKMQSRRSCSNMFASNFPSNYKPRVINFHEESMIRTPSCLGFVKCTDVLKPSNENSSYDQFELLSKLNFKSPVVAKRSGSYRKLARSPQKLSKSKENFVIKSNMLDSLIPKGKHLL</sequence>
<accession>A0A1R2B764</accession>
<keyword evidence="2" id="KW-1185">Reference proteome</keyword>
<dbReference type="Proteomes" id="UP000187209">
    <property type="component" value="Unassembled WGS sequence"/>
</dbReference>
<evidence type="ECO:0000313" key="1">
    <source>
        <dbReference type="EMBL" id="OMJ72618.1"/>
    </source>
</evidence>
<evidence type="ECO:0000313" key="2">
    <source>
        <dbReference type="Proteomes" id="UP000187209"/>
    </source>
</evidence>
<proteinExistence type="predicted"/>